<reference evidence="2" key="1">
    <citation type="submission" date="2017-09" db="EMBL/GenBank/DDBJ databases">
        <title>Depth-based differentiation of microbial function through sediment-hosted aquifers and enrichment of novel symbionts in the deep terrestrial subsurface.</title>
        <authorList>
            <person name="Probst A.J."/>
            <person name="Ladd B."/>
            <person name="Jarett J.K."/>
            <person name="Geller-Mcgrath D.E."/>
            <person name="Sieber C.M.K."/>
            <person name="Emerson J.B."/>
            <person name="Anantharaman K."/>
            <person name="Thomas B.C."/>
            <person name="Malmstrom R."/>
            <person name="Stieglmeier M."/>
            <person name="Klingl A."/>
            <person name="Woyke T."/>
            <person name="Ryan C.M."/>
            <person name="Banfield J.F."/>
        </authorList>
    </citation>
    <scope>NUCLEOTIDE SEQUENCE [LARGE SCALE GENOMIC DNA]</scope>
</reference>
<dbReference type="EMBL" id="PEYO01000021">
    <property type="protein sequence ID" value="PIU03220.1"/>
    <property type="molecule type" value="Genomic_DNA"/>
</dbReference>
<sequence>MKQSNNEAMKVNKILVFGVVLIVAAAIYTAGTSQQILAQGLVERIVNLIKGTYEEGFRMADDEGQRFLYVRETPNYIAYTGNKADYGSHIVRLEKDGQAIEYSFVELRKVFRQEATASADLTEEQKKIVEEWQQGLGEIQEGLASVSGKIKEIEKETRKIVIQNQLSEGPIIEKIVKYEGIANNTDLAYRLIPQGISEEIILKELTSTRPIQALSFVFEINPLGLSFKDVGNGVWYFYDATGEAWLRFPKAYAMDADKKFTNNVSTQITKNLLIITLNDPEWLNDSRRQFPIVIYNAIELIPDKRGEYAPKPSAEGKTEQ</sequence>
<gene>
    <name evidence="1" type="ORF">COT44_04365</name>
</gene>
<dbReference type="Proteomes" id="UP000228996">
    <property type="component" value="Unassembled WGS sequence"/>
</dbReference>
<evidence type="ECO:0000313" key="2">
    <source>
        <dbReference type="Proteomes" id="UP000228996"/>
    </source>
</evidence>
<proteinExistence type="predicted"/>
<name>A0A2M6XC92_9BACT</name>
<comment type="caution">
    <text evidence="1">The sequence shown here is derived from an EMBL/GenBank/DDBJ whole genome shotgun (WGS) entry which is preliminary data.</text>
</comment>
<dbReference type="AlphaFoldDB" id="A0A2M6XC92"/>
<evidence type="ECO:0000313" key="1">
    <source>
        <dbReference type="EMBL" id="PIU03220.1"/>
    </source>
</evidence>
<accession>A0A2M6XC92</accession>
<organism evidence="1 2">
    <name type="scientific">Candidatus Shapirobacteria bacterium CG08_land_8_20_14_0_20_39_18</name>
    <dbReference type="NCBI Taxonomy" id="1974883"/>
    <lineage>
        <taxon>Bacteria</taxon>
        <taxon>Candidatus Shapironibacteriota</taxon>
    </lineage>
</organism>
<protein>
    <submittedName>
        <fullName evidence="1">Uncharacterized protein</fullName>
    </submittedName>
</protein>